<dbReference type="InterPro" id="IPR050272">
    <property type="entry name" value="Isochorismatase-like_hydrls"/>
</dbReference>
<sequence>MSAQVSHQDAASYAASGYGRRMGWGYRPALVLIDMCKAYWTPGSPLDLSANPDAVSVPASASRLVAAAREGGVPIAWTAVEYTMPDMADAGLFWLKAKTLEVWQVGSGLHQQGLADWVDEGLTPVEGDVLVKKKYPSGFFGTTLATELTCRNVDTVVLCGVSTSGCVRATTLDAMQFGFRPMVVAAACGDRSKEIQEANLFDLDSKYADVVSEEEALEHLRAGWTKKV</sequence>
<dbReference type="InterPro" id="IPR036380">
    <property type="entry name" value="Isochorismatase-like_sf"/>
</dbReference>
<proteinExistence type="inferred from homology"/>
<evidence type="ECO:0000313" key="5">
    <source>
        <dbReference type="Proteomes" id="UP001174694"/>
    </source>
</evidence>
<evidence type="ECO:0000313" key="4">
    <source>
        <dbReference type="EMBL" id="KAJ9139137.1"/>
    </source>
</evidence>
<evidence type="ECO:0000256" key="1">
    <source>
        <dbReference type="ARBA" id="ARBA00006336"/>
    </source>
</evidence>
<name>A0AA38RA75_9PEZI</name>
<dbReference type="Gene3D" id="3.40.50.850">
    <property type="entry name" value="Isochorismatase-like"/>
    <property type="match status" value="1"/>
</dbReference>
<dbReference type="Pfam" id="PF00857">
    <property type="entry name" value="Isochorismatase"/>
    <property type="match status" value="1"/>
</dbReference>
<dbReference type="Proteomes" id="UP001174694">
    <property type="component" value="Unassembled WGS sequence"/>
</dbReference>
<dbReference type="SUPFAM" id="SSF52499">
    <property type="entry name" value="Isochorismatase-like hydrolases"/>
    <property type="match status" value="1"/>
</dbReference>
<dbReference type="PANTHER" id="PTHR43540:SF1">
    <property type="entry name" value="ISOCHORISMATASE HYDROLASE"/>
    <property type="match status" value="1"/>
</dbReference>
<reference evidence="4" key="1">
    <citation type="submission" date="2022-07" db="EMBL/GenBank/DDBJ databases">
        <title>Fungi with potential for degradation of polypropylene.</title>
        <authorList>
            <person name="Gostincar C."/>
        </authorList>
    </citation>
    <scope>NUCLEOTIDE SEQUENCE</scope>
    <source>
        <strain evidence="4">EXF-13308</strain>
    </source>
</reference>
<dbReference type="EMBL" id="JANBVO010000027">
    <property type="protein sequence ID" value="KAJ9139137.1"/>
    <property type="molecule type" value="Genomic_DNA"/>
</dbReference>
<dbReference type="PANTHER" id="PTHR43540">
    <property type="entry name" value="PEROXYUREIDOACRYLATE/UREIDOACRYLATE AMIDOHYDROLASE-RELATED"/>
    <property type="match status" value="1"/>
</dbReference>
<gene>
    <name evidence="4" type="ORF">NKR23_g8087</name>
</gene>
<dbReference type="InterPro" id="IPR000868">
    <property type="entry name" value="Isochorismatase-like_dom"/>
</dbReference>
<dbReference type="AlphaFoldDB" id="A0AA38RA75"/>
<comment type="similarity">
    <text evidence="1">Belongs to the isochorismatase family.</text>
</comment>
<evidence type="ECO:0000259" key="3">
    <source>
        <dbReference type="Pfam" id="PF00857"/>
    </source>
</evidence>
<protein>
    <submittedName>
        <fullName evidence="4">Isochorismatase</fullName>
    </submittedName>
</protein>
<accession>A0AA38RA75</accession>
<organism evidence="4 5">
    <name type="scientific">Pleurostoma richardsiae</name>
    <dbReference type="NCBI Taxonomy" id="41990"/>
    <lineage>
        <taxon>Eukaryota</taxon>
        <taxon>Fungi</taxon>
        <taxon>Dikarya</taxon>
        <taxon>Ascomycota</taxon>
        <taxon>Pezizomycotina</taxon>
        <taxon>Sordariomycetes</taxon>
        <taxon>Sordariomycetidae</taxon>
        <taxon>Calosphaeriales</taxon>
        <taxon>Pleurostomataceae</taxon>
        <taxon>Pleurostoma</taxon>
    </lineage>
</organism>
<dbReference type="GO" id="GO:0016787">
    <property type="term" value="F:hydrolase activity"/>
    <property type="evidence" value="ECO:0007669"/>
    <property type="project" value="UniProtKB-KW"/>
</dbReference>
<evidence type="ECO:0000256" key="2">
    <source>
        <dbReference type="ARBA" id="ARBA00022801"/>
    </source>
</evidence>
<comment type="caution">
    <text evidence="4">The sequence shown here is derived from an EMBL/GenBank/DDBJ whole genome shotgun (WGS) entry which is preliminary data.</text>
</comment>
<feature type="domain" description="Isochorismatase-like" evidence="3">
    <location>
        <begin position="29"/>
        <end position="214"/>
    </location>
</feature>
<keyword evidence="5" id="KW-1185">Reference proteome</keyword>
<keyword evidence="2" id="KW-0378">Hydrolase</keyword>